<evidence type="ECO:0000256" key="8">
    <source>
        <dbReference type="ARBA" id="ARBA00023015"/>
    </source>
</evidence>
<evidence type="ECO:0000256" key="11">
    <source>
        <dbReference type="PIRSR" id="PIRSR602481-1"/>
    </source>
</evidence>
<keyword evidence="6 11" id="KW-0862">Zinc</keyword>
<comment type="subcellular location">
    <subcellularLocation>
        <location evidence="1">Cytoplasm</location>
    </subcellularLocation>
</comment>
<dbReference type="AlphaFoldDB" id="A0A448IT24"/>
<dbReference type="GO" id="GO:0045892">
    <property type="term" value="P:negative regulation of DNA-templated transcription"/>
    <property type="evidence" value="ECO:0007669"/>
    <property type="project" value="TreeGrafter"/>
</dbReference>
<evidence type="ECO:0000256" key="3">
    <source>
        <dbReference type="ARBA" id="ARBA00022490"/>
    </source>
</evidence>
<proteinExistence type="inferred from homology"/>
<dbReference type="InterPro" id="IPR043135">
    <property type="entry name" value="Fur_C"/>
</dbReference>
<dbReference type="GO" id="GO:0000976">
    <property type="term" value="F:transcription cis-regulatory region binding"/>
    <property type="evidence" value="ECO:0007669"/>
    <property type="project" value="TreeGrafter"/>
</dbReference>
<dbReference type="GO" id="GO:0005737">
    <property type="term" value="C:cytoplasm"/>
    <property type="evidence" value="ECO:0007669"/>
    <property type="project" value="UniProtKB-SubCell"/>
</dbReference>
<accession>A0A448IT24</accession>
<dbReference type="Gene3D" id="1.10.10.10">
    <property type="entry name" value="Winged helix-like DNA-binding domain superfamily/Winged helix DNA-binding domain"/>
    <property type="match status" value="1"/>
</dbReference>
<feature type="binding site" evidence="11">
    <location>
        <position position="94"/>
    </location>
    <ligand>
        <name>Zn(2+)</name>
        <dbReference type="ChEBI" id="CHEBI:29105"/>
    </ligand>
</feature>
<dbReference type="GO" id="GO:0003700">
    <property type="term" value="F:DNA-binding transcription factor activity"/>
    <property type="evidence" value="ECO:0007669"/>
    <property type="project" value="InterPro"/>
</dbReference>
<keyword evidence="9" id="KW-0238">DNA-binding</keyword>
<dbReference type="PANTHER" id="PTHR33202:SF18">
    <property type="entry name" value="TRANSCRIPTIONAL REGULATOR FURA"/>
    <property type="match status" value="1"/>
</dbReference>
<organism evidence="12 13">
    <name type="scientific">Mycolicibacterium aurum</name>
    <name type="common">Mycobacterium aurum</name>
    <dbReference type="NCBI Taxonomy" id="1791"/>
    <lineage>
        <taxon>Bacteria</taxon>
        <taxon>Bacillati</taxon>
        <taxon>Actinomycetota</taxon>
        <taxon>Actinomycetes</taxon>
        <taxon>Mycobacteriales</taxon>
        <taxon>Mycobacteriaceae</taxon>
        <taxon>Mycolicibacterium</taxon>
    </lineage>
</organism>
<reference evidence="12 13" key="1">
    <citation type="submission" date="2018-12" db="EMBL/GenBank/DDBJ databases">
        <authorList>
            <consortium name="Pathogen Informatics"/>
        </authorList>
    </citation>
    <scope>NUCLEOTIDE SEQUENCE [LARGE SCALE GENOMIC DNA]</scope>
    <source>
        <strain evidence="12 13">NCTC10437</strain>
    </source>
</reference>
<dbReference type="InterPro" id="IPR002481">
    <property type="entry name" value="FUR"/>
</dbReference>
<protein>
    <submittedName>
        <fullName evidence="12">Ferric uptake regulator family protein</fullName>
    </submittedName>
</protein>
<keyword evidence="10" id="KW-0804">Transcription</keyword>
<evidence type="ECO:0000256" key="4">
    <source>
        <dbReference type="ARBA" id="ARBA00022491"/>
    </source>
</evidence>
<dbReference type="STRING" id="1791.GCA_001049355_01213"/>
<keyword evidence="8" id="KW-0805">Transcription regulation</keyword>
<feature type="binding site" evidence="11">
    <location>
        <position position="97"/>
    </location>
    <ligand>
        <name>Zn(2+)</name>
        <dbReference type="ChEBI" id="CHEBI:29105"/>
    </ligand>
</feature>
<feature type="binding site" evidence="11">
    <location>
        <position position="140"/>
    </location>
    <ligand>
        <name>Zn(2+)</name>
        <dbReference type="ChEBI" id="CHEBI:29105"/>
    </ligand>
</feature>
<dbReference type="Pfam" id="PF01475">
    <property type="entry name" value="FUR"/>
    <property type="match status" value="1"/>
</dbReference>
<evidence type="ECO:0000313" key="12">
    <source>
        <dbReference type="EMBL" id="VEG55595.1"/>
    </source>
</evidence>
<dbReference type="GO" id="GO:1900376">
    <property type="term" value="P:regulation of secondary metabolite biosynthetic process"/>
    <property type="evidence" value="ECO:0007669"/>
    <property type="project" value="TreeGrafter"/>
</dbReference>
<evidence type="ECO:0000256" key="6">
    <source>
        <dbReference type="ARBA" id="ARBA00022833"/>
    </source>
</evidence>
<evidence type="ECO:0000256" key="2">
    <source>
        <dbReference type="ARBA" id="ARBA00007957"/>
    </source>
</evidence>
<name>A0A448IT24_MYCAU</name>
<feature type="binding site" evidence="11">
    <location>
        <position position="137"/>
    </location>
    <ligand>
        <name>Zn(2+)</name>
        <dbReference type="ChEBI" id="CHEBI:29105"/>
    </ligand>
</feature>
<dbReference type="GO" id="GO:0008270">
    <property type="term" value="F:zinc ion binding"/>
    <property type="evidence" value="ECO:0007669"/>
    <property type="project" value="TreeGrafter"/>
</dbReference>
<dbReference type="OrthoDB" id="5242893at2"/>
<dbReference type="InterPro" id="IPR036390">
    <property type="entry name" value="WH_DNA-bd_sf"/>
</dbReference>
<evidence type="ECO:0000256" key="10">
    <source>
        <dbReference type="ARBA" id="ARBA00023163"/>
    </source>
</evidence>
<keyword evidence="7" id="KW-0408">Iron</keyword>
<dbReference type="SUPFAM" id="SSF46785">
    <property type="entry name" value="Winged helix' DNA-binding domain"/>
    <property type="match status" value="1"/>
</dbReference>
<dbReference type="Proteomes" id="UP000279306">
    <property type="component" value="Chromosome"/>
</dbReference>
<keyword evidence="13" id="KW-1185">Reference proteome</keyword>
<evidence type="ECO:0000313" key="13">
    <source>
        <dbReference type="Proteomes" id="UP000279306"/>
    </source>
</evidence>
<evidence type="ECO:0000256" key="9">
    <source>
        <dbReference type="ARBA" id="ARBA00023125"/>
    </source>
</evidence>
<dbReference type="EMBL" id="LR134356">
    <property type="protein sequence ID" value="VEG55595.1"/>
    <property type="molecule type" value="Genomic_DNA"/>
</dbReference>
<dbReference type="KEGG" id="mauu:NCTC10437_03075"/>
<dbReference type="PANTHER" id="PTHR33202">
    <property type="entry name" value="ZINC UPTAKE REGULATION PROTEIN"/>
    <property type="match status" value="1"/>
</dbReference>
<evidence type="ECO:0000256" key="7">
    <source>
        <dbReference type="ARBA" id="ARBA00023004"/>
    </source>
</evidence>
<comment type="similarity">
    <text evidence="2">Belongs to the Fur family.</text>
</comment>
<keyword evidence="5 11" id="KW-0479">Metal-binding</keyword>
<dbReference type="CDD" id="cd07153">
    <property type="entry name" value="Fur_like"/>
    <property type="match status" value="1"/>
</dbReference>
<comment type="cofactor">
    <cofactor evidence="11">
        <name>Zn(2+)</name>
        <dbReference type="ChEBI" id="CHEBI:29105"/>
    </cofactor>
    <text evidence="11">Binds 1 zinc ion per subunit.</text>
</comment>
<evidence type="ECO:0000256" key="5">
    <source>
        <dbReference type="ARBA" id="ARBA00022723"/>
    </source>
</evidence>
<keyword evidence="3" id="KW-0963">Cytoplasm</keyword>
<dbReference type="Gene3D" id="3.30.1490.190">
    <property type="match status" value="1"/>
</dbReference>
<gene>
    <name evidence="12" type="primary">perR_2</name>
    <name evidence="12" type="ORF">NCTC10437_03075</name>
</gene>
<evidence type="ECO:0000256" key="1">
    <source>
        <dbReference type="ARBA" id="ARBA00004496"/>
    </source>
</evidence>
<sequence length="147" mass="15970">MPHDHDYSDVLRSVSLRVTRPRMAVLHAVGENPHADTELIIAAARRELPDISRQTVYDALNALAATGLVRRIQPAGSLARYETRVGDNHHHIVCRSCGVIADVDCAVGDAPCLTPADDGTLAGFDIDEAEVIYWGICPNCSQPHHVN</sequence>
<keyword evidence="4" id="KW-0678">Repressor</keyword>
<dbReference type="RefSeq" id="WP_048631139.1">
    <property type="nucleotide sequence ID" value="NZ_CVQQ01000002.1"/>
</dbReference>
<dbReference type="InterPro" id="IPR036388">
    <property type="entry name" value="WH-like_DNA-bd_sf"/>
</dbReference>